<dbReference type="InterPro" id="IPR023343">
    <property type="entry name" value="Penicillin_amidase_dom1"/>
</dbReference>
<dbReference type="Gene3D" id="2.30.120.10">
    <property type="match status" value="1"/>
</dbReference>
<comment type="caution">
    <text evidence="7">The sequence shown here is derived from an EMBL/GenBank/DDBJ whole genome shotgun (WGS) entry which is preliminary data.</text>
</comment>
<comment type="cofactor">
    <cofactor evidence="5">
        <name>Ca(2+)</name>
        <dbReference type="ChEBI" id="CHEBI:29108"/>
    </cofactor>
    <text evidence="5">Binds 1 Ca(2+) ion per dimer.</text>
</comment>
<dbReference type="InterPro" id="IPR043147">
    <property type="entry name" value="Penicillin_amidase_A-knob"/>
</dbReference>
<dbReference type="RefSeq" id="WP_093147810.1">
    <property type="nucleotide sequence ID" value="NZ_FNBW01000001.1"/>
</dbReference>
<keyword evidence="6" id="KW-0472">Membrane</keyword>
<gene>
    <name evidence="7" type="ORF">SAMN05660686_00447</name>
</gene>
<dbReference type="InterPro" id="IPR014395">
    <property type="entry name" value="Pen/GL7ACA/AHL_acylase"/>
</dbReference>
<accession>A0A8G2BGR3</accession>
<dbReference type="PANTHER" id="PTHR34218">
    <property type="entry name" value="PEPTIDASE S45 PENICILLIN AMIDASE"/>
    <property type="match status" value="1"/>
</dbReference>
<dbReference type="Gene3D" id="1.10.439.10">
    <property type="entry name" value="Penicillin Amidohydrolase, domain 1"/>
    <property type="match status" value="1"/>
</dbReference>
<evidence type="ECO:0000256" key="2">
    <source>
        <dbReference type="ARBA" id="ARBA00022801"/>
    </source>
</evidence>
<dbReference type="PANTHER" id="PTHR34218:SF4">
    <property type="entry name" value="ACYL-HOMOSERINE LACTONE ACYLASE QUIP"/>
    <property type="match status" value="1"/>
</dbReference>
<comment type="similarity">
    <text evidence="1">Belongs to the peptidase S45 family.</text>
</comment>
<sequence>MGSSLIRRLVIGAVLVFLGLNFIGALGLFWLQGSVPEIDGEIVGLSALAAPALIERDEAGTVTIRAARPQDASFALGYAHAQDRLWQMEMMRRAGAGRLSEIVGEATLPTDKLLRTLGLRRLAEVAYGRLSDRAKAHVDSYVAGVNGYLETRTGPLPPEFLIAGIDPEPWEPADSLVWARLMSMQLAGNWFGEITRARMLKAGLSTDQIDLLYAPFEGSDGSLTAPDLSAVDLVGGTRLAALDRMLPEILRPRRASNAWAVDGLLSPSGVPIVAGDPHLGLQSPNLWWLARVESPGYLRVGAFVPGVPFLVIGHNGAVAWTFTTTHSDTQDLFVERIDPADPSRYLTPDGSAPFETRVERFGVDGGTVEHSVRTTRHGPVVSDAMGDAADAAADGTVLALASASFTEDDDTSQALFDMGAAIDVDGMVRALRKFHAPQQNVLFADTAGRMGLVSAGRVPLRATGDGFYPSPGWTGTHDWTGWAPFEALPQVLDPEDRVLVNANERVIGADPDLFIARSFDAPYRARRIADMLADGDRSVAGMASMQMDTASLFARDLLPLMLPHLPEAEGKGLEARAAALLRDWDGTMAADRAEPLIFAAWVRALTVRLFADDLGPLLTDYSRARAATLLTVLRDEHAFCDDTRTAQERESCADMIAGAYEDALTLLARLHGNSIDTWTWGAAHRAWFSHPLWTRVPVVGEVLTTRTPTGGGDYTVSRGSFSGPQDDPFRHRHGAGLRVIYDLANLENSRFVAALGPSGNLLSPMSLTWHEAWVRNEGLRLVAQEEPTHELTLSP</sequence>
<dbReference type="GO" id="GO:0016811">
    <property type="term" value="F:hydrolase activity, acting on carbon-nitrogen (but not peptide) bonds, in linear amides"/>
    <property type="evidence" value="ECO:0007669"/>
    <property type="project" value="InterPro"/>
</dbReference>
<dbReference type="Pfam" id="PF01804">
    <property type="entry name" value="Penicil_amidase"/>
    <property type="match status" value="1"/>
</dbReference>
<dbReference type="InterPro" id="IPR043146">
    <property type="entry name" value="Penicillin_amidase_N_B-knob"/>
</dbReference>
<dbReference type="Gene3D" id="3.60.20.10">
    <property type="entry name" value="Glutamine Phosphoribosylpyrophosphate, subunit 1, domain 1"/>
    <property type="match status" value="1"/>
</dbReference>
<evidence type="ECO:0000256" key="3">
    <source>
        <dbReference type="ARBA" id="ARBA00023145"/>
    </source>
</evidence>
<dbReference type="CDD" id="cd03747">
    <property type="entry name" value="Ntn_PGA_like"/>
    <property type="match status" value="1"/>
</dbReference>
<evidence type="ECO:0000256" key="5">
    <source>
        <dbReference type="PIRSR" id="PIRSR001227-2"/>
    </source>
</evidence>
<evidence type="ECO:0000313" key="8">
    <source>
        <dbReference type="Proteomes" id="UP000198615"/>
    </source>
</evidence>
<feature type="binding site" evidence="5">
    <location>
        <position position="328"/>
    </location>
    <ligand>
        <name>Ca(2+)</name>
        <dbReference type="ChEBI" id="CHEBI:29108"/>
    </ligand>
</feature>
<evidence type="ECO:0000256" key="1">
    <source>
        <dbReference type="ARBA" id="ARBA00006586"/>
    </source>
</evidence>
<dbReference type="Proteomes" id="UP000198615">
    <property type="component" value="Unassembled WGS sequence"/>
</dbReference>
<organism evidence="7 8">
    <name type="scientific">Thalassobaculum litoreum DSM 18839</name>
    <dbReference type="NCBI Taxonomy" id="1123362"/>
    <lineage>
        <taxon>Bacteria</taxon>
        <taxon>Pseudomonadati</taxon>
        <taxon>Pseudomonadota</taxon>
        <taxon>Alphaproteobacteria</taxon>
        <taxon>Rhodospirillales</taxon>
        <taxon>Thalassobaculaceae</taxon>
        <taxon>Thalassobaculum</taxon>
    </lineage>
</organism>
<evidence type="ECO:0000256" key="4">
    <source>
        <dbReference type="PIRSR" id="PIRSR001227-1"/>
    </source>
</evidence>
<dbReference type="GO" id="GO:0046872">
    <property type="term" value="F:metal ion binding"/>
    <property type="evidence" value="ECO:0007669"/>
    <property type="project" value="UniProtKB-KW"/>
</dbReference>
<protein>
    <submittedName>
        <fullName evidence="7">Penicillin amidase</fullName>
    </submittedName>
</protein>
<keyword evidence="2" id="KW-0378">Hydrolase</keyword>
<dbReference type="EMBL" id="FNBW01000001">
    <property type="protein sequence ID" value="SDF14584.1"/>
    <property type="molecule type" value="Genomic_DNA"/>
</dbReference>
<dbReference type="SUPFAM" id="SSF56235">
    <property type="entry name" value="N-terminal nucleophile aminohydrolases (Ntn hydrolases)"/>
    <property type="match status" value="1"/>
</dbReference>
<name>A0A8G2BGR3_9PROT</name>
<keyword evidence="5" id="KW-0479">Metal-binding</keyword>
<keyword evidence="3" id="KW-0865">Zymogen</keyword>
<feature type="transmembrane region" description="Helical" evidence="6">
    <location>
        <begin position="9"/>
        <end position="31"/>
    </location>
</feature>
<dbReference type="AlphaFoldDB" id="A0A8G2BGR3"/>
<proteinExistence type="inferred from homology"/>
<evidence type="ECO:0000256" key="6">
    <source>
        <dbReference type="SAM" id="Phobius"/>
    </source>
</evidence>
<evidence type="ECO:0000313" key="7">
    <source>
        <dbReference type="EMBL" id="SDF14584.1"/>
    </source>
</evidence>
<feature type="binding site" evidence="5">
    <location>
        <position position="193"/>
    </location>
    <ligand>
        <name>Ca(2+)</name>
        <dbReference type="ChEBI" id="CHEBI:29108"/>
    </ligand>
</feature>
<dbReference type="InterPro" id="IPR029055">
    <property type="entry name" value="Ntn_hydrolases_N"/>
</dbReference>
<dbReference type="GO" id="GO:0017000">
    <property type="term" value="P:antibiotic biosynthetic process"/>
    <property type="evidence" value="ECO:0007669"/>
    <property type="project" value="InterPro"/>
</dbReference>
<keyword evidence="5" id="KW-0106">Calcium</keyword>
<dbReference type="OrthoDB" id="9760084at2"/>
<feature type="active site" description="Nucleophile" evidence="4">
    <location>
        <position position="256"/>
    </location>
</feature>
<feature type="binding site" evidence="5">
    <location>
        <position position="331"/>
    </location>
    <ligand>
        <name>Ca(2+)</name>
        <dbReference type="ChEBI" id="CHEBI:29108"/>
    </ligand>
</feature>
<keyword evidence="6" id="KW-1133">Transmembrane helix</keyword>
<reference evidence="7 8" key="1">
    <citation type="submission" date="2016-10" db="EMBL/GenBank/DDBJ databases">
        <authorList>
            <person name="Varghese N."/>
            <person name="Submissions S."/>
        </authorList>
    </citation>
    <scope>NUCLEOTIDE SEQUENCE [LARGE SCALE GENOMIC DNA]</scope>
    <source>
        <strain evidence="7 8">DSM 18839</strain>
    </source>
</reference>
<keyword evidence="8" id="KW-1185">Reference proteome</keyword>
<keyword evidence="6" id="KW-0812">Transmembrane</keyword>
<dbReference type="PIRSF" id="PIRSF001227">
    <property type="entry name" value="Pen_acylase"/>
    <property type="match status" value="1"/>
</dbReference>
<dbReference type="Gene3D" id="1.10.1400.10">
    <property type="match status" value="1"/>
</dbReference>
<dbReference type="InterPro" id="IPR002692">
    <property type="entry name" value="S45"/>
</dbReference>